<accession>A0A7D5HVH8</accession>
<evidence type="ECO:0000313" key="2">
    <source>
        <dbReference type="EMBL" id="QLB40831.1"/>
    </source>
</evidence>
<name>A0A7D5HVH8_9PAST</name>
<dbReference type="AlphaFoldDB" id="A0A7D5HVH8"/>
<protein>
    <submittedName>
        <fullName evidence="2">Uncharacterized protein</fullName>
    </submittedName>
</protein>
<feature type="transmembrane region" description="Helical" evidence="1">
    <location>
        <begin position="20"/>
        <end position="37"/>
    </location>
</feature>
<keyword evidence="3" id="KW-1185">Reference proteome</keyword>
<dbReference type="RefSeq" id="WP_176810079.1">
    <property type="nucleotide sequence ID" value="NZ_CP055306.1"/>
</dbReference>
<sequence>MLNFIWTLFKKHHNNIIKLFRAFLFVFVSLIVCVAVISHKYGVPEDKTSIWIENMTFSILVIGAVLLPLLLISYLSPTETKTDEHIISGASLLDMVDEYEKNLTPEEKLQEYAEHKTQWTTSRIRSAIKQQEKKSAINLVLGIIFSVMGAVALLYLSHFFSFSPKDSLDFLANFLPRLSLILLIETFAYFFLKLYKDNLKEIKYWHNELTAIEHRMLALNLAMKQNELSIVKEILMNFSTFEKNHPQINGKNDFHVSADYLVKIIKSIKK</sequence>
<keyword evidence="1" id="KW-1133">Transmembrane helix</keyword>
<gene>
    <name evidence="2" type="ORF">HV559_08085</name>
</gene>
<feature type="transmembrane region" description="Helical" evidence="1">
    <location>
        <begin position="57"/>
        <end position="75"/>
    </location>
</feature>
<feature type="transmembrane region" description="Helical" evidence="1">
    <location>
        <begin position="139"/>
        <end position="162"/>
    </location>
</feature>
<dbReference type="Proteomes" id="UP000509660">
    <property type="component" value="Chromosome"/>
</dbReference>
<proteinExistence type="predicted"/>
<organism evidence="2 3">
    <name type="scientific">Mannheimia pernigra</name>
    <dbReference type="NCBI Taxonomy" id="111844"/>
    <lineage>
        <taxon>Bacteria</taxon>
        <taxon>Pseudomonadati</taxon>
        <taxon>Pseudomonadota</taxon>
        <taxon>Gammaproteobacteria</taxon>
        <taxon>Pasteurellales</taxon>
        <taxon>Pasteurellaceae</taxon>
        <taxon>Mannheimia</taxon>
    </lineage>
</organism>
<dbReference type="EMBL" id="CP055306">
    <property type="protein sequence ID" value="QLB40831.1"/>
    <property type="molecule type" value="Genomic_DNA"/>
</dbReference>
<keyword evidence="1" id="KW-0812">Transmembrane</keyword>
<reference evidence="2 3" key="1">
    <citation type="submission" date="2020-06" db="EMBL/GenBank/DDBJ databases">
        <title>Mannheimia pernigra sp. nov. isolated from bovine respiratory tract.</title>
        <authorList>
            <person name="Kuhnert P."/>
            <person name="Akarsu-Egger H."/>
        </authorList>
    </citation>
    <scope>NUCLEOTIDE SEQUENCE [LARGE SCALE GENOMIC DNA]</scope>
    <source>
        <strain evidence="2 3">BNO311</strain>
    </source>
</reference>
<feature type="transmembrane region" description="Helical" evidence="1">
    <location>
        <begin position="174"/>
        <end position="192"/>
    </location>
</feature>
<evidence type="ECO:0000313" key="3">
    <source>
        <dbReference type="Proteomes" id="UP000509660"/>
    </source>
</evidence>
<keyword evidence="1" id="KW-0472">Membrane</keyword>
<evidence type="ECO:0000256" key="1">
    <source>
        <dbReference type="SAM" id="Phobius"/>
    </source>
</evidence>